<evidence type="ECO:0000313" key="9">
    <source>
        <dbReference type="EMBL" id="ACO63627.1"/>
    </source>
</evidence>
<organism evidence="9 10">
    <name type="scientific">Micromonas commoda (strain RCC299 / NOUM17 / CCMP2709)</name>
    <name type="common">Picoplanktonic green alga</name>
    <dbReference type="NCBI Taxonomy" id="296587"/>
    <lineage>
        <taxon>Eukaryota</taxon>
        <taxon>Viridiplantae</taxon>
        <taxon>Chlorophyta</taxon>
        <taxon>Mamiellophyceae</taxon>
        <taxon>Mamiellales</taxon>
        <taxon>Mamiellaceae</taxon>
        <taxon>Micromonas</taxon>
    </lineage>
</organism>
<dbReference type="OMA" id="VDAMDYP"/>
<dbReference type="SUPFAM" id="SSF52949">
    <property type="entry name" value="Macro domain-like"/>
    <property type="match status" value="1"/>
</dbReference>
<dbReference type="AlphaFoldDB" id="C1E5G9"/>
<evidence type="ECO:0000256" key="7">
    <source>
        <dbReference type="ARBA" id="ARBA00022801"/>
    </source>
</evidence>
<dbReference type="Pfam" id="PF00883">
    <property type="entry name" value="Peptidase_M17"/>
    <property type="match status" value="1"/>
</dbReference>
<proteinExistence type="inferred from homology"/>
<dbReference type="SUPFAM" id="SSF53187">
    <property type="entry name" value="Zn-dependent exopeptidases"/>
    <property type="match status" value="1"/>
</dbReference>
<reference evidence="9 10" key="1">
    <citation type="journal article" date="2009" name="Science">
        <title>Green evolution and dynamic adaptations revealed by genomes of the marine picoeukaryotes Micromonas.</title>
        <authorList>
            <person name="Worden A.Z."/>
            <person name="Lee J.H."/>
            <person name="Mock T."/>
            <person name="Rouze P."/>
            <person name="Simmons M.P."/>
            <person name="Aerts A.L."/>
            <person name="Allen A.E."/>
            <person name="Cuvelier M.L."/>
            <person name="Derelle E."/>
            <person name="Everett M.V."/>
            <person name="Foulon E."/>
            <person name="Grimwood J."/>
            <person name="Gundlach H."/>
            <person name="Henrissat B."/>
            <person name="Napoli C."/>
            <person name="McDonald S.M."/>
            <person name="Parker M.S."/>
            <person name="Rombauts S."/>
            <person name="Salamov A."/>
            <person name="Von Dassow P."/>
            <person name="Badger J.H."/>
            <person name="Coutinho P.M."/>
            <person name="Demir E."/>
            <person name="Dubchak I."/>
            <person name="Gentemann C."/>
            <person name="Eikrem W."/>
            <person name="Gready J.E."/>
            <person name="John U."/>
            <person name="Lanier W."/>
            <person name="Lindquist E.A."/>
            <person name="Lucas S."/>
            <person name="Mayer K.F."/>
            <person name="Moreau H."/>
            <person name="Not F."/>
            <person name="Otillar R."/>
            <person name="Panaud O."/>
            <person name="Pangilinan J."/>
            <person name="Paulsen I."/>
            <person name="Piegu B."/>
            <person name="Poliakov A."/>
            <person name="Robbens S."/>
            <person name="Schmutz J."/>
            <person name="Toulza E."/>
            <person name="Wyss T."/>
            <person name="Zelensky A."/>
            <person name="Zhou K."/>
            <person name="Armbrust E.V."/>
            <person name="Bhattacharya D."/>
            <person name="Goodenough U.W."/>
            <person name="Van de Peer Y."/>
            <person name="Grigoriev I.V."/>
        </authorList>
    </citation>
    <scope>NUCLEOTIDE SEQUENCE [LARGE SCALE GENOMIC DNA]</scope>
    <source>
        <strain evidence="10">RCC299 / NOUM17</strain>
    </source>
</reference>
<protein>
    <recommendedName>
        <fullName evidence="8">Cytosol aminopeptidase domain-containing protein</fullName>
    </recommendedName>
</protein>
<evidence type="ECO:0000256" key="4">
    <source>
        <dbReference type="ARBA" id="ARBA00011867"/>
    </source>
</evidence>
<evidence type="ECO:0000256" key="6">
    <source>
        <dbReference type="ARBA" id="ARBA00022670"/>
    </source>
</evidence>
<dbReference type="GO" id="GO:0030145">
    <property type="term" value="F:manganese ion binding"/>
    <property type="evidence" value="ECO:0007669"/>
    <property type="project" value="InterPro"/>
</dbReference>
<dbReference type="GeneID" id="8243286"/>
<comment type="similarity">
    <text evidence="3">Belongs to the peptidase M17 family.</text>
</comment>
<dbReference type="PROSITE" id="PS00631">
    <property type="entry name" value="CYTOSOL_AP"/>
    <property type="match status" value="1"/>
</dbReference>
<evidence type="ECO:0000313" key="10">
    <source>
        <dbReference type="Proteomes" id="UP000002009"/>
    </source>
</evidence>
<dbReference type="PANTHER" id="PTHR11963:SF23">
    <property type="entry name" value="CYTOSOL AMINOPEPTIDASE"/>
    <property type="match status" value="1"/>
</dbReference>
<keyword evidence="6" id="KW-0645">Protease</keyword>
<dbReference type="PRINTS" id="PR00481">
    <property type="entry name" value="LAMNOPPTDASE"/>
</dbReference>
<dbReference type="CDD" id="cd00433">
    <property type="entry name" value="Peptidase_M17"/>
    <property type="match status" value="1"/>
</dbReference>
<name>C1E5G9_MICCC</name>
<dbReference type="Proteomes" id="UP000002009">
    <property type="component" value="Chromosome 5"/>
</dbReference>
<comment type="catalytic activity">
    <reaction evidence="1">
        <text>Release of an N-terminal amino acid, Xaa-|-Yaa-, in which Xaa is preferably Leu, but may be other amino acids including Pro although not Arg or Lys, and Yaa may be Pro. Amino acid amides and methyl esters are also readily hydrolyzed, but rates on arylamides are exceedingly low.</text>
        <dbReference type="EC" id="3.4.11.1"/>
    </reaction>
</comment>
<evidence type="ECO:0000259" key="8">
    <source>
        <dbReference type="PROSITE" id="PS00631"/>
    </source>
</evidence>
<dbReference type="Gene3D" id="3.40.220.10">
    <property type="entry name" value="Leucine Aminopeptidase, subunit E, domain 1"/>
    <property type="match status" value="1"/>
</dbReference>
<keyword evidence="10" id="KW-1185">Reference proteome</keyword>
<comment type="subunit">
    <text evidence="4">Homohexamer (dimer of homotrimers).</text>
</comment>
<keyword evidence="5" id="KW-0031">Aminopeptidase</keyword>
<sequence>MDNRIETNLEPVDARSSIARAHTRMLRFASRVTAVALNASVLTTRAAHGAPVTARVLVLPSTTATFNRDFTFSSTAMMPPSAPRASVSVPFARAIGPRARPSIRHRTPVRSSTRTFAASGGDYVPGQLQPFGDLSVVGAEAIPDGCQMLVLSVCEADAEKLSADDKVLEGYAPGLAAVVKDMCDEQEFKGAAGSSVFTRVAGLPFKHVGLVGLGKADAIAGDAWMSLGKEATAAAAKSKCTSVAVGKYWMGDEEAAFRGKAEGIAAGAFLGSFEDSRFKSDAKPGPLKTVHVLTQPGVDVASEIAAGKAKASGVALTKQLVAAPPNVVTPSALARIANEIAAQFPDTCSVKILEKEECEAMGMGSYLGVAEASDEPPKFIHLTYKGEGAKKTVAVVGKGLTFDSGGYNIKAGAGSMIEMMKFDMGGAGATLGAARIIAETAPAGVEAHFIVASCENMIGSRGLRPGDILTASNGKTIEVNNTDAEGRLTLADALVYAEKTAGATSIVDVATLTGACIVGLGPEVAGVFTPDDDLAAELEASAKEAGELFWRMPMQETYWKSCGMTSEYADMKNTGSRGGGAITAALFLKRFIEKDTTKWGHLDIAGPVWDDKKGGATGFAAQTLAAWVASQGK</sequence>
<dbReference type="OrthoDB" id="412814at2759"/>
<accession>C1E5G9</accession>
<keyword evidence="7" id="KW-0378">Hydrolase</keyword>
<evidence type="ECO:0000256" key="2">
    <source>
        <dbReference type="ARBA" id="ARBA00001585"/>
    </source>
</evidence>
<dbReference type="GO" id="GO:0006508">
    <property type="term" value="P:proteolysis"/>
    <property type="evidence" value="ECO:0007669"/>
    <property type="project" value="UniProtKB-KW"/>
</dbReference>
<dbReference type="FunCoup" id="C1E5G9">
    <property type="interactions" value="1150"/>
</dbReference>
<dbReference type="EMBL" id="CP001326">
    <property type="protein sequence ID" value="ACO63627.1"/>
    <property type="molecule type" value="Genomic_DNA"/>
</dbReference>
<comment type="catalytic activity">
    <reaction evidence="2">
        <text>Release of N-terminal proline from a peptide.</text>
        <dbReference type="EC" id="3.4.11.5"/>
    </reaction>
</comment>
<dbReference type="InterPro" id="IPR008283">
    <property type="entry name" value="Peptidase_M17_N"/>
</dbReference>
<dbReference type="InParanoid" id="C1E5G9"/>
<dbReference type="Gene3D" id="3.40.630.10">
    <property type="entry name" value="Zn peptidases"/>
    <property type="match status" value="1"/>
</dbReference>
<dbReference type="GO" id="GO:0070006">
    <property type="term" value="F:metalloaminopeptidase activity"/>
    <property type="evidence" value="ECO:0007669"/>
    <property type="project" value="InterPro"/>
</dbReference>
<dbReference type="Pfam" id="PF02789">
    <property type="entry name" value="Peptidase_M17_N"/>
    <property type="match status" value="1"/>
</dbReference>
<evidence type="ECO:0000256" key="1">
    <source>
        <dbReference type="ARBA" id="ARBA00000135"/>
    </source>
</evidence>
<dbReference type="InterPro" id="IPR000819">
    <property type="entry name" value="Peptidase_M17_C"/>
</dbReference>
<dbReference type="MEROPS" id="M17.A03"/>
<dbReference type="InterPro" id="IPR011356">
    <property type="entry name" value="Leucine_aapep/pepB"/>
</dbReference>
<dbReference type="InterPro" id="IPR023042">
    <property type="entry name" value="Peptidase_M17_leu_NH2_pept"/>
</dbReference>
<feature type="domain" description="Cytosol aminopeptidase" evidence="8">
    <location>
        <begin position="481"/>
        <end position="488"/>
    </location>
</feature>
<evidence type="ECO:0000256" key="3">
    <source>
        <dbReference type="ARBA" id="ARBA00009528"/>
    </source>
</evidence>
<dbReference type="PANTHER" id="PTHR11963">
    <property type="entry name" value="LEUCINE AMINOPEPTIDASE-RELATED"/>
    <property type="match status" value="1"/>
</dbReference>
<dbReference type="eggNOG" id="KOG2597">
    <property type="taxonomic scope" value="Eukaryota"/>
</dbReference>
<dbReference type="NCBIfam" id="NF002076">
    <property type="entry name" value="PRK00913.2-3"/>
    <property type="match status" value="1"/>
</dbReference>
<gene>
    <name evidence="9" type="ORF">MICPUN_58311</name>
</gene>
<dbReference type="GO" id="GO:0005737">
    <property type="term" value="C:cytoplasm"/>
    <property type="evidence" value="ECO:0007669"/>
    <property type="project" value="InterPro"/>
</dbReference>
<dbReference type="InterPro" id="IPR043472">
    <property type="entry name" value="Macro_dom-like"/>
</dbReference>
<dbReference type="STRING" id="296587.C1E5G9"/>
<dbReference type="HAMAP" id="MF_00181">
    <property type="entry name" value="Cytosol_peptidase_M17"/>
    <property type="match status" value="1"/>
</dbReference>
<dbReference type="KEGG" id="mis:MICPUN_58311"/>
<dbReference type="RefSeq" id="XP_002502369.1">
    <property type="nucleotide sequence ID" value="XM_002502323.1"/>
</dbReference>
<evidence type="ECO:0000256" key="5">
    <source>
        <dbReference type="ARBA" id="ARBA00022438"/>
    </source>
</evidence>